<feature type="active site" description="Nucleophile" evidence="5">
    <location>
        <position position="423"/>
    </location>
</feature>
<accession>A0AAN6W5W0</accession>
<dbReference type="GO" id="GO:0070475">
    <property type="term" value="P:rRNA base methylation"/>
    <property type="evidence" value="ECO:0007669"/>
    <property type="project" value="TreeGrafter"/>
</dbReference>
<evidence type="ECO:0000259" key="7">
    <source>
        <dbReference type="PROSITE" id="PS51686"/>
    </source>
</evidence>
<evidence type="ECO:0000256" key="2">
    <source>
        <dbReference type="ARBA" id="ARBA00022679"/>
    </source>
</evidence>
<dbReference type="InterPro" id="IPR049560">
    <property type="entry name" value="MeTrfase_RsmB-F_NOP2_cat"/>
</dbReference>
<keyword evidence="4 5" id="KW-0694">RNA-binding</keyword>
<protein>
    <submittedName>
        <fullName evidence="8">S-adenosyl-L-methionine-dependent methyltransferase</fullName>
    </submittedName>
</protein>
<dbReference type="AlphaFoldDB" id="A0AAN6W5W0"/>
<dbReference type="PANTHER" id="PTHR22807:SF4">
    <property type="entry name" value="28S RRNA (CYTOSINE-C(5))-METHYLTRANSFERASE"/>
    <property type="match status" value="1"/>
</dbReference>
<evidence type="ECO:0000313" key="9">
    <source>
        <dbReference type="Proteomes" id="UP001302321"/>
    </source>
</evidence>
<feature type="binding site" evidence="5">
    <location>
        <position position="317"/>
    </location>
    <ligand>
        <name>S-adenosyl-L-methionine</name>
        <dbReference type="ChEBI" id="CHEBI:59789"/>
    </ligand>
</feature>
<feature type="binding site" evidence="5">
    <location>
        <position position="268"/>
    </location>
    <ligand>
        <name>S-adenosyl-L-methionine</name>
        <dbReference type="ChEBI" id="CHEBI:59789"/>
    </ligand>
</feature>
<reference evidence="8" key="1">
    <citation type="journal article" date="2023" name="Mol. Phylogenet. Evol.">
        <title>Genome-scale phylogeny and comparative genomics of the fungal order Sordariales.</title>
        <authorList>
            <person name="Hensen N."/>
            <person name="Bonometti L."/>
            <person name="Westerberg I."/>
            <person name="Brannstrom I.O."/>
            <person name="Guillou S."/>
            <person name="Cros-Aarteil S."/>
            <person name="Calhoun S."/>
            <person name="Haridas S."/>
            <person name="Kuo A."/>
            <person name="Mondo S."/>
            <person name="Pangilinan J."/>
            <person name="Riley R."/>
            <person name="LaButti K."/>
            <person name="Andreopoulos B."/>
            <person name="Lipzen A."/>
            <person name="Chen C."/>
            <person name="Yan M."/>
            <person name="Daum C."/>
            <person name="Ng V."/>
            <person name="Clum A."/>
            <person name="Steindorff A."/>
            <person name="Ohm R.A."/>
            <person name="Martin F."/>
            <person name="Silar P."/>
            <person name="Natvig D.O."/>
            <person name="Lalanne C."/>
            <person name="Gautier V."/>
            <person name="Ament-Velasquez S.L."/>
            <person name="Kruys A."/>
            <person name="Hutchinson M.I."/>
            <person name="Powell A.J."/>
            <person name="Barry K."/>
            <person name="Miller A.N."/>
            <person name="Grigoriev I.V."/>
            <person name="Debuchy R."/>
            <person name="Gladieux P."/>
            <person name="Hiltunen Thoren M."/>
            <person name="Johannesson H."/>
        </authorList>
    </citation>
    <scope>NUCLEOTIDE SEQUENCE</scope>
    <source>
        <strain evidence="8">CBS 892.96</strain>
    </source>
</reference>
<organism evidence="8 9">
    <name type="scientific">Triangularia setosa</name>
    <dbReference type="NCBI Taxonomy" id="2587417"/>
    <lineage>
        <taxon>Eukaryota</taxon>
        <taxon>Fungi</taxon>
        <taxon>Dikarya</taxon>
        <taxon>Ascomycota</taxon>
        <taxon>Pezizomycotina</taxon>
        <taxon>Sordariomycetes</taxon>
        <taxon>Sordariomycetidae</taxon>
        <taxon>Sordariales</taxon>
        <taxon>Podosporaceae</taxon>
        <taxon>Triangularia</taxon>
    </lineage>
</organism>
<feature type="region of interest" description="Disordered" evidence="6">
    <location>
        <begin position="326"/>
        <end position="388"/>
    </location>
</feature>
<dbReference type="InterPro" id="IPR023267">
    <property type="entry name" value="RCMT"/>
</dbReference>
<feature type="compositionally biased region" description="Basic and acidic residues" evidence="6">
    <location>
        <begin position="567"/>
        <end position="577"/>
    </location>
</feature>
<keyword evidence="1 5" id="KW-0489">Methyltransferase</keyword>
<dbReference type="GO" id="GO:0003723">
    <property type="term" value="F:RNA binding"/>
    <property type="evidence" value="ECO:0007669"/>
    <property type="project" value="UniProtKB-UniRule"/>
</dbReference>
<evidence type="ECO:0000256" key="5">
    <source>
        <dbReference type="PROSITE-ProRule" id="PRU01023"/>
    </source>
</evidence>
<evidence type="ECO:0000256" key="3">
    <source>
        <dbReference type="ARBA" id="ARBA00022691"/>
    </source>
</evidence>
<feature type="binding site" evidence="5">
    <location>
        <begin position="239"/>
        <end position="245"/>
    </location>
    <ligand>
        <name>S-adenosyl-L-methionine</name>
        <dbReference type="ChEBI" id="CHEBI:59789"/>
    </ligand>
</feature>
<dbReference type="Pfam" id="PF21153">
    <property type="entry name" value="NSUN5_N"/>
    <property type="match status" value="1"/>
</dbReference>
<dbReference type="FunFam" id="3.30.70.1170:FF:000006">
    <property type="entry name" value="NOL1/NOP2/Sun domain family protein"/>
    <property type="match status" value="1"/>
</dbReference>
<evidence type="ECO:0000313" key="8">
    <source>
        <dbReference type="EMBL" id="KAK4174777.1"/>
    </source>
</evidence>
<dbReference type="PANTHER" id="PTHR22807">
    <property type="entry name" value="NOP2 YEAST -RELATED NOL1/NOP2/FMU SUN DOMAIN-CONTAINING"/>
    <property type="match status" value="1"/>
</dbReference>
<evidence type="ECO:0000256" key="4">
    <source>
        <dbReference type="ARBA" id="ARBA00022884"/>
    </source>
</evidence>
<dbReference type="GO" id="GO:0008173">
    <property type="term" value="F:RNA methyltransferase activity"/>
    <property type="evidence" value="ECO:0007669"/>
    <property type="project" value="InterPro"/>
</dbReference>
<dbReference type="InterPro" id="IPR049561">
    <property type="entry name" value="NSUN5_7_fdxn-like"/>
</dbReference>
<feature type="binding site" evidence="5">
    <location>
        <position position="297"/>
    </location>
    <ligand>
        <name>S-adenosyl-L-methionine</name>
        <dbReference type="ChEBI" id="CHEBI:59789"/>
    </ligand>
</feature>
<feature type="region of interest" description="Disordered" evidence="6">
    <location>
        <begin position="546"/>
        <end position="615"/>
    </location>
</feature>
<feature type="compositionally biased region" description="Acidic residues" evidence="6">
    <location>
        <begin position="593"/>
        <end position="615"/>
    </location>
</feature>
<feature type="domain" description="SAM-dependent MTase RsmB/NOP-type" evidence="7">
    <location>
        <begin position="131"/>
        <end position="504"/>
    </location>
</feature>
<name>A0AAN6W5W0_9PEZI</name>
<dbReference type="Gene3D" id="3.30.70.1170">
    <property type="entry name" value="Sun protein, domain 3"/>
    <property type="match status" value="1"/>
</dbReference>
<dbReference type="InterPro" id="IPR029063">
    <property type="entry name" value="SAM-dependent_MTases_sf"/>
</dbReference>
<comment type="caution">
    <text evidence="8">The sequence shown here is derived from an EMBL/GenBank/DDBJ whole genome shotgun (WGS) entry which is preliminary data.</text>
</comment>
<comment type="similarity">
    <text evidence="5">Belongs to the class I-like SAM-binding methyltransferase superfamily. RsmB/NOP family.</text>
</comment>
<dbReference type="GO" id="GO:0005730">
    <property type="term" value="C:nucleolus"/>
    <property type="evidence" value="ECO:0007669"/>
    <property type="project" value="TreeGrafter"/>
</dbReference>
<sequence length="615" mass="67743">MSLYHEAAALLTGPSTHGGSLKSRVFSNKDLKSPPAQVYALALETCKWSAVLKEVVENAELLKHERKLTPILSILLVHDHLLAKGGIALPVSHGLRQSIDRHKARLTSEFTKARIRRKCPTIDTFRDLIESEHAGPVQHPRWIRVNAVKSTLDAQLETTFKGWELVPSITEVMTAGRKKKVMCLDGHVPSLIAVPPSVMDFSKTEAYKKGEIILQDKASCFPAYLLDPRPEDGDIIDACSAPGNKTTHLAGILSERGFARGQTIHAFEKDRNRAKTLQKMIKIAGSDAKTVVHPAEDFLRADPQSEEYAHVGALLLDPSCSGSGIVGRDDVPELHLPEPPANNKGAGGSNPKNANKNKRKRPEGENTTKPPPSIMVDDDGETTVVSSEKDLQQRVEALAAFQLQIILHAFEFPHAKKVTYSTCSIHAGENEGVALKALRSEVARRRGWRVLKREEQVRGMREWHVRGELEASEGDRELAEGCVRAYRDDGRGTMGFFVVMFVRDGTVDGEKQREEVDKEGPYVRDEQGRIVRDGNGIPTLKATGMKPVEAEEDEVRFGSGSDGEGPFVRDQEGRIVRGVDGMPSLKKPGVVNVEEDESESDDDDESGDDWSGFDD</sequence>
<dbReference type="InterPro" id="IPR048889">
    <property type="entry name" value="NSUN5_RCM1_N"/>
</dbReference>
<dbReference type="InterPro" id="IPR001678">
    <property type="entry name" value="MeTrfase_RsmB-F_NOP2_dom"/>
</dbReference>
<dbReference type="PRINTS" id="PR02008">
    <property type="entry name" value="RCMTFAMILY"/>
</dbReference>
<dbReference type="SUPFAM" id="SSF53335">
    <property type="entry name" value="S-adenosyl-L-methionine-dependent methyltransferases"/>
    <property type="match status" value="1"/>
</dbReference>
<proteinExistence type="inferred from homology"/>
<dbReference type="Gene3D" id="3.40.50.150">
    <property type="entry name" value="Vaccinia Virus protein VP39"/>
    <property type="match status" value="1"/>
</dbReference>
<dbReference type="EMBL" id="MU866264">
    <property type="protein sequence ID" value="KAK4174777.1"/>
    <property type="molecule type" value="Genomic_DNA"/>
</dbReference>
<gene>
    <name evidence="8" type="ORF">QBC36DRAFT_34787</name>
</gene>
<dbReference type="Pfam" id="PF01189">
    <property type="entry name" value="Methyltr_RsmB-F"/>
    <property type="match status" value="1"/>
</dbReference>
<keyword evidence="2 5" id="KW-0808">Transferase</keyword>
<keyword evidence="9" id="KW-1185">Reference proteome</keyword>
<dbReference type="Proteomes" id="UP001302321">
    <property type="component" value="Unassembled WGS sequence"/>
</dbReference>
<feature type="compositionally biased region" description="Basic and acidic residues" evidence="6">
    <location>
        <begin position="327"/>
        <end position="336"/>
    </location>
</feature>
<dbReference type="PROSITE" id="PS51686">
    <property type="entry name" value="SAM_MT_RSMB_NOP"/>
    <property type="match status" value="1"/>
</dbReference>
<evidence type="ECO:0000256" key="1">
    <source>
        <dbReference type="ARBA" id="ARBA00022603"/>
    </source>
</evidence>
<evidence type="ECO:0000256" key="6">
    <source>
        <dbReference type="SAM" id="MobiDB-lite"/>
    </source>
</evidence>
<keyword evidence="3 5" id="KW-0949">S-adenosyl-L-methionine</keyword>
<reference evidence="8" key="2">
    <citation type="submission" date="2023-05" db="EMBL/GenBank/DDBJ databases">
        <authorList>
            <consortium name="Lawrence Berkeley National Laboratory"/>
            <person name="Steindorff A."/>
            <person name="Hensen N."/>
            <person name="Bonometti L."/>
            <person name="Westerberg I."/>
            <person name="Brannstrom I.O."/>
            <person name="Guillou S."/>
            <person name="Cros-Aarteil S."/>
            <person name="Calhoun S."/>
            <person name="Haridas S."/>
            <person name="Kuo A."/>
            <person name="Mondo S."/>
            <person name="Pangilinan J."/>
            <person name="Riley R."/>
            <person name="Labutti K."/>
            <person name="Andreopoulos B."/>
            <person name="Lipzen A."/>
            <person name="Chen C."/>
            <person name="Yanf M."/>
            <person name="Daum C."/>
            <person name="Ng V."/>
            <person name="Clum A."/>
            <person name="Ohm R."/>
            <person name="Martin F."/>
            <person name="Silar P."/>
            <person name="Natvig D."/>
            <person name="Lalanne C."/>
            <person name="Gautier V."/>
            <person name="Ament-Velasquez S.L."/>
            <person name="Kruys A."/>
            <person name="Hutchinson M.I."/>
            <person name="Powell A.J."/>
            <person name="Barry K."/>
            <person name="Miller A.N."/>
            <person name="Grigoriev I.V."/>
            <person name="Debuchy R."/>
            <person name="Gladieux P."/>
            <person name="Thoren M.H."/>
            <person name="Johannesson H."/>
        </authorList>
    </citation>
    <scope>NUCLEOTIDE SEQUENCE</scope>
    <source>
        <strain evidence="8">CBS 892.96</strain>
    </source>
</reference>
<dbReference type="Pfam" id="PF21148">
    <property type="entry name" value="NSUN5_fdxn-like"/>
    <property type="match status" value="1"/>
</dbReference>